<dbReference type="Pfam" id="PF03450">
    <property type="entry name" value="CO_deh_flav_C"/>
    <property type="match status" value="1"/>
</dbReference>
<dbReference type="SUPFAM" id="SSF56176">
    <property type="entry name" value="FAD-binding/transporter-associated domain-like"/>
    <property type="match status" value="1"/>
</dbReference>
<evidence type="ECO:0000256" key="3">
    <source>
        <dbReference type="ARBA" id="ARBA00023002"/>
    </source>
</evidence>
<evidence type="ECO:0000256" key="2">
    <source>
        <dbReference type="ARBA" id="ARBA00022827"/>
    </source>
</evidence>
<sequence>MKPPPFSYHRGRTVEHAAELLRELGPSARLLAGGQSLLPMLNLRLAEPAHLVDLGSAPGLDAIRRDGDLLVVGATARQAAVENSADVRSLVPLLAEAVEHVAHPPIRHRGTVVGSIAHASAVAELPCAALALDAQLTLLSADGVRTVGAEDFFTGAFTTSARADEIVAQVAFPVTGPGTGQAWSEFSLRRGNFPVAGAGVSITVADGEIVDVAIAICGVSDRPVRARAAEAALLGSRPDPETVAAAAAASVAELTPRGAGDLAAHILPVVAAPVPAWGYRASVAKSQVRRAVTTALTRAGGVR</sequence>
<dbReference type="Gene3D" id="3.30.43.10">
    <property type="entry name" value="Uridine Diphospho-n-acetylenolpyruvylglucosamine Reductase, domain 2"/>
    <property type="match status" value="1"/>
</dbReference>
<dbReference type="SUPFAM" id="SSF55447">
    <property type="entry name" value="CO dehydrogenase flavoprotein C-terminal domain-like"/>
    <property type="match status" value="1"/>
</dbReference>
<evidence type="ECO:0000313" key="6">
    <source>
        <dbReference type="Proteomes" id="UP000321685"/>
    </source>
</evidence>
<dbReference type="SMART" id="SM01092">
    <property type="entry name" value="CO_deh_flav_C"/>
    <property type="match status" value="1"/>
</dbReference>
<dbReference type="Proteomes" id="UP000321685">
    <property type="component" value="Unassembled WGS sequence"/>
</dbReference>
<dbReference type="Gene3D" id="3.30.390.50">
    <property type="entry name" value="CO dehydrogenase flavoprotein, C-terminal domain"/>
    <property type="match status" value="1"/>
</dbReference>
<dbReference type="InterPro" id="IPR016167">
    <property type="entry name" value="FAD-bd_PCMH_sub1"/>
</dbReference>
<dbReference type="InterPro" id="IPR002346">
    <property type="entry name" value="Mopterin_DH_FAD-bd"/>
</dbReference>
<dbReference type="PANTHER" id="PTHR42659:SF2">
    <property type="entry name" value="XANTHINE DEHYDROGENASE SUBUNIT C-RELATED"/>
    <property type="match status" value="1"/>
</dbReference>
<dbReference type="GO" id="GO:0071949">
    <property type="term" value="F:FAD binding"/>
    <property type="evidence" value="ECO:0007669"/>
    <property type="project" value="InterPro"/>
</dbReference>
<dbReference type="GO" id="GO:0016491">
    <property type="term" value="F:oxidoreductase activity"/>
    <property type="evidence" value="ECO:0007669"/>
    <property type="project" value="UniProtKB-KW"/>
</dbReference>
<dbReference type="AlphaFoldDB" id="A0A511DCW6"/>
<accession>A0A511DCW6</accession>
<dbReference type="RefSeq" id="WP_186816765.1">
    <property type="nucleotide sequence ID" value="NZ_BJVJ01000007.1"/>
</dbReference>
<evidence type="ECO:0000259" key="4">
    <source>
        <dbReference type="PROSITE" id="PS51387"/>
    </source>
</evidence>
<dbReference type="InterPro" id="IPR036318">
    <property type="entry name" value="FAD-bd_PCMH-like_sf"/>
</dbReference>
<proteinExistence type="predicted"/>
<keyword evidence="3" id="KW-0560">Oxidoreductase</keyword>
<dbReference type="Pfam" id="PF00941">
    <property type="entry name" value="FAD_binding_5"/>
    <property type="match status" value="1"/>
</dbReference>
<dbReference type="InterPro" id="IPR016169">
    <property type="entry name" value="FAD-bd_PCMH_sub2"/>
</dbReference>
<gene>
    <name evidence="5" type="ORF">PSU4_11770</name>
</gene>
<dbReference type="InterPro" id="IPR051312">
    <property type="entry name" value="Diverse_Substr_Oxidored"/>
</dbReference>
<protein>
    <submittedName>
        <fullName evidence="5">Carbon monoxide dehydrogenase</fullName>
    </submittedName>
</protein>
<keyword evidence="2" id="KW-0274">FAD</keyword>
<feature type="domain" description="FAD-binding PCMH-type" evidence="4">
    <location>
        <begin position="1"/>
        <end position="177"/>
    </location>
</feature>
<evidence type="ECO:0000313" key="5">
    <source>
        <dbReference type="EMBL" id="GEL22223.1"/>
    </source>
</evidence>
<keyword evidence="1" id="KW-0285">Flavoprotein</keyword>
<evidence type="ECO:0000256" key="1">
    <source>
        <dbReference type="ARBA" id="ARBA00022630"/>
    </source>
</evidence>
<organism evidence="5 6">
    <name type="scientific">Pseudonocardia sulfidoxydans NBRC 16205</name>
    <dbReference type="NCBI Taxonomy" id="1223511"/>
    <lineage>
        <taxon>Bacteria</taxon>
        <taxon>Bacillati</taxon>
        <taxon>Actinomycetota</taxon>
        <taxon>Actinomycetes</taxon>
        <taxon>Pseudonocardiales</taxon>
        <taxon>Pseudonocardiaceae</taxon>
        <taxon>Pseudonocardia</taxon>
    </lineage>
</organism>
<comment type="caution">
    <text evidence="5">The sequence shown here is derived from an EMBL/GenBank/DDBJ whole genome shotgun (WGS) entry which is preliminary data.</text>
</comment>
<dbReference type="PROSITE" id="PS51387">
    <property type="entry name" value="FAD_PCMH"/>
    <property type="match status" value="1"/>
</dbReference>
<reference evidence="5 6" key="1">
    <citation type="submission" date="2019-07" db="EMBL/GenBank/DDBJ databases">
        <title>Whole genome shotgun sequence of Pseudonocardia sulfidoxydans NBRC 16205.</title>
        <authorList>
            <person name="Hosoyama A."/>
            <person name="Uohara A."/>
            <person name="Ohji S."/>
            <person name="Ichikawa N."/>
        </authorList>
    </citation>
    <scope>NUCLEOTIDE SEQUENCE [LARGE SCALE GENOMIC DNA]</scope>
    <source>
        <strain evidence="5 6">NBRC 16205</strain>
    </source>
</reference>
<dbReference type="InterPro" id="IPR036683">
    <property type="entry name" value="CO_DH_flav_C_dom_sf"/>
</dbReference>
<keyword evidence="6" id="KW-1185">Reference proteome</keyword>
<dbReference type="PANTHER" id="PTHR42659">
    <property type="entry name" value="XANTHINE DEHYDROGENASE SUBUNIT C-RELATED"/>
    <property type="match status" value="1"/>
</dbReference>
<dbReference type="Gene3D" id="3.30.465.10">
    <property type="match status" value="1"/>
</dbReference>
<name>A0A511DCW6_9PSEU</name>
<dbReference type="InterPro" id="IPR005107">
    <property type="entry name" value="CO_DH_flav_C"/>
</dbReference>
<dbReference type="EMBL" id="BJVJ01000007">
    <property type="protein sequence ID" value="GEL22223.1"/>
    <property type="molecule type" value="Genomic_DNA"/>
</dbReference>
<dbReference type="InterPro" id="IPR016166">
    <property type="entry name" value="FAD-bd_PCMH"/>
</dbReference>